<accession>A0A5N5X9P1</accession>
<dbReference type="OrthoDB" id="5230128at2759"/>
<organism evidence="1 2">
    <name type="scientific">Aspergillus leporis</name>
    <dbReference type="NCBI Taxonomy" id="41062"/>
    <lineage>
        <taxon>Eukaryota</taxon>
        <taxon>Fungi</taxon>
        <taxon>Dikarya</taxon>
        <taxon>Ascomycota</taxon>
        <taxon>Pezizomycotina</taxon>
        <taxon>Eurotiomycetes</taxon>
        <taxon>Eurotiomycetidae</taxon>
        <taxon>Eurotiales</taxon>
        <taxon>Aspergillaceae</taxon>
        <taxon>Aspergillus</taxon>
        <taxon>Aspergillus subgen. Circumdati</taxon>
    </lineage>
</organism>
<evidence type="ECO:0000313" key="1">
    <source>
        <dbReference type="EMBL" id="KAB8075980.1"/>
    </source>
</evidence>
<evidence type="ECO:0000313" key="2">
    <source>
        <dbReference type="Proteomes" id="UP000326565"/>
    </source>
</evidence>
<protein>
    <submittedName>
        <fullName evidence="1">Uncharacterized protein</fullName>
    </submittedName>
</protein>
<name>A0A5N5X9P1_9EURO</name>
<keyword evidence="2" id="KW-1185">Reference proteome</keyword>
<reference evidence="1 2" key="1">
    <citation type="submission" date="2019-04" db="EMBL/GenBank/DDBJ databases">
        <title>Friends and foes A comparative genomics study of 23 Aspergillus species from section Flavi.</title>
        <authorList>
            <consortium name="DOE Joint Genome Institute"/>
            <person name="Kjaerbolling I."/>
            <person name="Vesth T."/>
            <person name="Frisvad J.C."/>
            <person name="Nybo J.L."/>
            <person name="Theobald S."/>
            <person name="Kildgaard S."/>
            <person name="Isbrandt T."/>
            <person name="Kuo A."/>
            <person name="Sato A."/>
            <person name="Lyhne E.K."/>
            <person name="Kogle M.E."/>
            <person name="Wiebenga A."/>
            <person name="Kun R.S."/>
            <person name="Lubbers R.J."/>
            <person name="Makela M.R."/>
            <person name="Barry K."/>
            <person name="Chovatia M."/>
            <person name="Clum A."/>
            <person name="Daum C."/>
            <person name="Haridas S."/>
            <person name="He G."/>
            <person name="LaButti K."/>
            <person name="Lipzen A."/>
            <person name="Mondo S."/>
            <person name="Riley R."/>
            <person name="Salamov A."/>
            <person name="Simmons B.A."/>
            <person name="Magnuson J.K."/>
            <person name="Henrissat B."/>
            <person name="Mortensen U.H."/>
            <person name="Larsen T.O."/>
            <person name="Devries R.P."/>
            <person name="Grigoriev I.V."/>
            <person name="Machida M."/>
            <person name="Baker S.E."/>
            <person name="Andersen M.R."/>
        </authorList>
    </citation>
    <scope>NUCLEOTIDE SEQUENCE [LARGE SCALE GENOMIC DNA]</scope>
    <source>
        <strain evidence="1 2">CBS 151.66</strain>
    </source>
</reference>
<dbReference type="EMBL" id="ML732187">
    <property type="protein sequence ID" value="KAB8075980.1"/>
    <property type="molecule type" value="Genomic_DNA"/>
</dbReference>
<dbReference type="AlphaFoldDB" id="A0A5N5X9P1"/>
<sequence>MANGDDQQFPLSPEELEGHKGYEGALDAQTILGLSWPILLTTYNVGSRPPFQSTLGKTENSKEPYLTCLQYMLAKDDLPHVISKAFPGTIVVPTEEEALKQAIAPYKGLPIWSDGSRLEKRVDWSRHCMARALRHLENQRGVSRAGERGL</sequence>
<dbReference type="Proteomes" id="UP000326565">
    <property type="component" value="Unassembled WGS sequence"/>
</dbReference>
<proteinExistence type="predicted"/>
<gene>
    <name evidence="1" type="ORF">BDV29DRAFT_171144</name>
</gene>